<evidence type="ECO:0000256" key="12">
    <source>
        <dbReference type="SAM" id="MobiDB-lite"/>
    </source>
</evidence>
<accession>A0A3L8DUC7</accession>
<keyword evidence="8" id="KW-0969">Cilium</keyword>
<evidence type="ECO:0000256" key="3">
    <source>
        <dbReference type="ARBA" id="ARBA00022490"/>
    </source>
</evidence>
<evidence type="ECO:0000256" key="2">
    <source>
        <dbReference type="ARBA" id="ARBA00011059"/>
    </source>
</evidence>
<evidence type="ECO:0000256" key="11">
    <source>
        <dbReference type="ARBA" id="ARBA00023273"/>
    </source>
</evidence>
<evidence type="ECO:0000256" key="5">
    <source>
        <dbReference type="ARBA" id="ARBA00022701"/>
    </source>
</evidence>
<feature type="compositionally biased region" description="Basic and acidic residues" evidence="12">
    <location>
        <begin position="758"/>
        <end position="781"/>
    </location>
</feature>
<feature type="compositionally biased region" description="Basic and acidic residues" evidence="12">
    <location>
        <begin position="556"/>
        <end position="583"/>
    </location>
</feature>
<dbReference type="InterPro" id="IPR050687">
    <property type="entry name" value="Dynein_IC"/>
</dbReference>
<dbReference type="SMART" id="SM00320">
    <property type="entry name" value="WD40"/>
    <property type="match status" value="5"/>
</dbReference>
<keyword evidence="3" id="KW-0963">Cytoplasm</keyword>
<dbReference type="GO" id="GO:0036157">
    <property type="term" value="C:outer dynein arm"/>
    <property type="evidence" value="ECO:0007669"/>
    <property type="project" value="TreeGrafter"/>
</dbReference>
<reference evidence="13" key="1">
    <citation type="journal article" date="2018" name="Genome Res.">
        <title>The genomic architecture and molecular evolution of ant odorant receptors.</title>
        <authorList>
            <person name="McKenzie S.K."/>
            <person name="Kronauer D.J.C."/>
        </authorList>
    </citation>
    <scope>NUCLEOTIDE SEQUENCE [LARGE SCALE GENOMIC DNA]</scope>
    <source>
        <strain evidence="13">Clonal line C1</strain>
    </source>
</reference>
<feature type="region of interest" description="Disordered" evidence="12">
    <location>
        <begin position="431"/>
        <end position="467"/>
    </location>
</feature>
<keyword evidence="7" id="KW-0243">Dynein</keyword>
<dbReference type="InterPro" id="IPR001680">
    <property type="entry name" value="WD40_rpt"/>
</dbReference>
<keyword evidence="4" id="KW-0853">WD repeat</keyword>
<dbReference type="GO" id="GO:0045503">
    <property type="term" value="F:dynein light chain binding"/>
    <property type="evidence" value="ECO:0007669"/>
    <property type="project" value="TreeGrafter"/>
</dbReference>
<evidence type="ECO:0000256" key="10">
    <source>
        <dbReference type="ARBA" id="ARBA00023212"/>
    </source>
</evidence>
<evidence type="ECO:0000256" key="4">
    <source>
        <dbReference type="ARBA" id="ARBA00022574"/>
    </source>
</evidence>
<dbReference type="Proteomes" id="UP000279307">
    <property type="component" value="Chromosome 4"/>
</dbReference>
<dbReference type="EMBL" id="QOIP01000004">
    <property type="protein sequence ID" value="RLU23981.1"/>
    <property type="molecule type" value="Genomic_DNA"/>
</dbReference>
<evidence type="ECO:0000313" key="13">
    <source>
        <dbReference type="EMBL" id="RLU23981.1"/>
    </source>
</evidence>
<reference evidence="13" key="2">
    <citation type="submission" date="2018-07" db="EMBL/GenBank/DDBJ databases">
        <authorList>
            <person name="Mckenzie S.K."/>
            <person name="Kronauer D.J.C."/>
        </authorList>
    </citation>
    <scope>NUCLEOTIDE SEQUENCE</scope>
    <source>
        <strain evidence="13">Clonal line C1</strain>
    </source>
</reference>
<dbReference type="AlphaFoldDB" id="A0A3L8DUC7"/>
<comment type="caution">
    <text evidence="13">The sequence shown here is derived from an EMBL/GenBank/DDBJ whole genome shotgun (WGS) entry which is preliminary data.</text>
</comment>
<dbReference type="OrthoDB" id="7536894at2759"/>
<dbReference type="GO" id="GO:0005874">
    <property type="term" value="C:microtubule"/>
    <property type="evidence" value="ECO:0007669"/>
    <property type="project" value="UniProtKB-KW"/>
</dbReference>
<feature type="compositionally biased region" description="Basic and acidic residues" evidence="12">
    <location>
        <begin position="701"/>
        <end position="718"/>
    </location>
</feature>
<dbReference type="PANTHER" id="PTHR12442">
    <property type="entry name" value="DYNEIN INTERMEDIATE CHAIN"/>
    <property type="match status" value="1"/>
</dbReference>
<dbReference type="Gene3D" id="2.130.10.10">
    <property type="entry name" value="YVTN repeat-like/Quinoprotein amine dehydrogenase"/>
    <property type="match status" value="2"/>
</dbReference>
<evidence type="ECO:0000256" key="9">
    <source>
        <dbReference type="ARBA" id="ARBA00023175"/>
    </source>
</evidence>
<keyword evidence="11" id="KW-0966">Cell projection</keyword>
<dbReference type="InterPro" id="IPR015943">
    <property type="entry name" value="WD40/YVTN_repeat-like_dom_sf"/>
</dbReference>
<evidence type="ECO:0000256" key="8">
    <source>
        <dbReference type="ARBA" id="ARBA00023069"/>
    </source>
</evidence>
<dbReference type="SUPFAM" id="SSF50978">
    <property type="entry name" value="WD40 repeat-like"/>
    <property type="match status" value="1"/>
</dbReference>
<organism evidence="13">
    <name type="scientific">Ooceraea biroi</name>
    <name type="common">Clonal raider ant</name>
    <name type="synonym">Cerapachys biroi</name>
    <dbReference type="NCBI Taxonomy" id="2015173"/>
    <lineage>
        <taxon>Eukaryota</taxon>
        <taxon>Metazoa</taxon>
        <taxon>Ecdysozoa</taxon>
        <taxon>Arthropoda</taxon>
        <taxon>Hexapoda</taxon>
        <taxon>Insecta</taxon>
        <taxon>Pterygota</taxon>
        <taxon>Neoptera</taxon>
        <taxon>Endopterygota</taxon>
        <taxon>Hymenoptera</taxon>
        <taxon>Apocrita</taxon>
        <taxon>Aculeata</taxon>
        <taxon>Formicoidea</taxon>
        <taxon>Formicidae</taxon>
        <taxon>Dorylinae</taxon>
        <taxon>Ooceraea</taxon>
    </lineage>
</organism>
<protein>
    <recommendedName>
        <fullName evidence="14">Dynein intermediate chain 3, ciliary</fullName>
    </recommendedName>
</protein>
<comment type="subcellular location">
    <subcellularLocation>
        <location evidence="1">Cytoplasm</location>
        <location evidence="1">Cytoskeleton</location>
        <location evidence="1">Cilium axoneme</location>
    </subcellularLocation>
</comment>
<feature type="region of interest" description="Disordered" evidence="12">
    <location>
        <begin position="556"/>
        <end position="596"/>
    </location>
</feature>
<keyword evidence="5" id="KW-0493">Microtubule</keyword>
<gene>
    <name evidence="13" type="ORF">DMN91_004189</name>
</gene>
<feature type="region of interest" description="Disordered" evidence="12">
    <location>
        <begin position="697"/>
        <end position="781"/>
    </location>
</feature>
<evidence type="ECO:0008006" key="14">
    <source>
        <dbReference type="Google" id="ProtNLM"/>
    </source>
</evidence>
<keyword evidence="9" id="KW-0505">Motor protein</keyword>
<keyword evidence="6" id="KW-0677">Repeat</keyword>
<evidence type="ECO:0000256" key="7">
    <source>
        <dbReference type="ARBA" id="ARBA00023017"/>
    </source>
</evidence>
<dbReference type="GO" id="GO:0036158">
    <property type="term" value="P:outer dynein arm assembly"/>
    <property type="evidence" value="ECO:0007669"/>
    <property type="project" value="TreeGrafter"/>
</dbReference>
<keyword evidence="10" id="KW-0206">Cytoskeleton</keyword>
<proteinExistence type="inferred from homology"/>
<dbReference type="PANTHER" id="PTHR12442:SF7">
    <property type="entry name" value="DYNEIN AXONEMAL INTERMEDIATE CHAIN 2"/>
    <property type="match status" value="1"/>
</dbReference>
<evidence type="ECO:0000256" key="6">
    <source>
        <dbReference type="ARBA" id="ARBA00022737"/>
    </source>
</evidence>
<feature type="compositionally biased region" description="Basic and acidic residues" evidence="12">
    <location>
        <begin position="441"/>
        <end position="465"/>
    </location>
</feature>
<dbReference type="InterPro" id="IPR036322">
    <property type="entry name" value="WD40_repeat_dom_sf"/>
</dbReference>
<dbReference type="GO" id="GO:0045504">
    <property type="term" value="F:dynein heavy chain binding"/>
    <property type="evidence" value="ECO:0007669"/>
    <property type="project" value="TreeGrafter"/>
</dbReference>
<evidence type="ECO:0000256" key="1">
    <source>
        <dbReference type="ARBA" id="ARBA00004430"/>
    </source>
</evidence>
<sequence>MSIYWEKTQLLFGQPNNFVQPMEHCILQNNTIDIYENYFDNMVSTSLILPRVVRIANVYADPQPIVRPANHLSWSPGAQDRLAASYSFAEFETKPSGVIPCSYIWDIENPNTPVICLESSLPLMITEFNPRDPSMLISGLTSGQVCNWDIRIGNRPVQMSRRQFSHRNPANQALWIASKTNTEFFSASTDGTVKWWDIRKLARPIEELLMDLDDPLRADHVRAIGVTALQYEPAMGFRFLTGTENGLVINVNRKFASPVDKLATRFNCYVGPVITIERNPFVPKNFLTVGDWSVKIWVDDTREDCLIAICEQDADLSGGCWSRSRCSVFFTINTAGLLKVYDILVGLESPTTAFRICNESLTSIAPHQDGELLAIGSHNGNIYLVKCSEGHTIATKTDKANLVAYLERCSRFEKTVDACLKEIRLQKMQASVRENSAADHSPSRSKDRQKNRNNKERAQIKGEQHRKAKFRLKKEVNGNAFFEDLADTEAEFFQAVEREIASYPTLEDLDVEQMVSLQETLHKKKRKVLRDPLKIEQEIVASPEKAQQRKFTIREKTRAMRPKSRVESPPREIEVDKKEEVARAEAPSARPKKTPRRRRGILRKVCSVEICEPEICCADLEEKRKAKLRAQKLASREKESSRDVTPRKLSDLVQKLAEPSSVGKRSILLEEDGRMLANVLADEVKEAKREVRAWQETVASGKRDVRRARTTDVVQEKSHGKKRKAGSGDNESPVRDATEGGSDFRQLAETSTGVWKSVSEDETSRERGKGQAGKLDSHLGNCERKGGMDAALSTLYW</sequence>
<comment type="similarity">
    <text evidence="2">Belongs to the dynein intermediate chain family.</text>
</comment>
<dbReference type="GO" id="GO:0003341">
    <property type="term" value="P:cilium movement"/>
    <property type="evidence" value="ECO:0007669"/>
    <property type="project" value="TreeGrafter"/>
</dbReference>
<name>A0A3L8DUC7_OOCBI</name>